<dbReference type="AlphaFoldDB" id="A0A1I4D3A3"/>
<dbReference type="STRING" id="1123062.SAMN02745775_10975"/>
<evidence type="ECO:0000313" key="3">
    <source>
        <dbReference type="Proteomes" id="UP000199473"/>
    </source>
</evidence>
<protein>
    <submittedName>
        <fullName evidence="2">Uncharacterized protein</fullName>
    </submittedName>
</protein>
<reference evidence="2 3" key="1">
    <citation type="submission" date="2016-10" db="EMBL/GenBank/DDBJ databases">
        <authorList>
            <person name="de Groot N.N."/>
        </authorList>
    </citation>
    <scope>NUCLEOTIDE SEQUENCE [LARGE SCALE GENOMIC DNA]</scope>
    <source>
        <strain evidence="2 3">DSM 19981</strain>
    </source>
</reference>
<organism evidence="2 3">
    <name type="scientific">Falsiroseomonas stagni DSM 19981</name>
    <dbReference type="NCBI Taxonomy" id="1123062"/>
    <lineage>
        <taxon>Bacteria</taxon>
        <taxon>Pseudomonadati</taxon>
        <taxon>Pseudomonadota</taxon>
        <taxon>Alphaproteobacteria</taxon>
        <taxon>Acetobacterales</taxon>
        <taxon>Roseomonadaceae</taxon>
        <taxon>Falsiroseomonas</taxon>
    </lineage>
</organism>
<feature type="region of interest" description="Disordered" evidence="1">
    <location>
        <begin position="83"/>
        <end position="102"/>
    </location>
</feature>
<sequence length="102" mass="11423">MQSHDPRDAQPTRPIAIGDFVRLRRDEPGDFVTTRAGDWGQVARVNRNATVDLMLAGYCRPRTTPQPRATSIPISIVERCDAFGRPPAETPRRRVWGTGEPL</sequence>
<evidence type="ECO:0000313" key="2">
    <source>
        <dbReference type="EMBL" id="SFK87290.1"/>
    </source>
</evidence>
<dbReference type="RefSeq" id="WP_092961768.1">
    <property type="nucleotide sequence ID" value="NZ_FOSQ01000009.1"/>
</dbReference>
<dbReference type="OrthoDB" id="7272583at2"/>
<keyword evidence="3" id="KW-1185">Reference proteome</keyword>
<accession>A0A1I4D3A3</accession>
<evidence type="ECO:0000256" key="1">
    <source>
        <dbReference type="SAM" id="MobiDB-lite"/>
    </source>
</evidence>
<name>A0A1I4D3A3_9PROT</name>
<gene>
    <name evidence="2" type="ORF">SAMN02745775_10975</name>
</gene>
<proteinExistence type="predicted"/>
<dbReference type="EMBL" id="FOSQ01000009">
    <property type="protein sequence ID" value="SFK87290.1"/>
    <property type="molecule type" value="Genomic_DNA"/>
</dbReference>
<dbReference type="Proteomes" id="UP000199473">
    <property type="component" value="Unassembled WGS sequence"/>
</dbReference>